<evidence type="ECO:0000256" key="3">
    <source>
        <dbReference type="ARBA" id="ARBA00022837"/>
    </source>
</evidence>
<protein>
    <submittedName>
        <fullName evidence="5">Calmodulin</fullName>
    </submittedName>
</protein>
<dbReference type="InterPro" id="IPR002048">
    <property type="entry name" value="EF_hand_dom"/>
</dbReference>
<keyword evidence="3" id="KW-0106">Calcium</keyword>
<feature type="domain" description="EF-hand" evidence="4">
    <location>
        <begin position="78"/>
        <end position="113"/>
    </location>
</feature>
<dbReference type="InterPro" id="IPR018247">
    <property type="entry name" value="EF_Hand_1_Ca_BS"/>
</dbReference>
<accession>A0A5K3FK83</accession>
<evidence type="ECO:0000259" key="4">
    <source>
        <dbReference type="PROSITE" id="PS50222"/>
    </source>
</evidence>
<dbReference type="WBParaSite" id="MCU_009085-RA">
    <property type="protein sequence ID" value="MCU_009085-RA"/>
    <property type="gene ID" value="MCU_009085"/>
</dbReference>
<sequence>MRKYTPEERQELLNKFYYMDTDGNGELSREEILQCLKESKLPKSKVNEFLDLFDADGDGRVTLDEYERALGLKEIPETTIEDWKRTFEEMDTDKSGYLTVTEIHEGLKRIGTNVPLKDIAELVNGVDENGDGVLTVNEFTALMRLNTQTDS</sequence>
<name>A0A5K3FK83_MESCO</name>
<dbReference type="GO" id="GO:0005509">
    <property type="term" value="F:calcium ion binding"/>
    <property type="evidence" value="ECO:0007669"/>
    <property type="project" value="InterPro"/>
</dbReference>
<evidence type="ECO:0000256" key="2">
    <source>
        <dbReference type="ARBA" id="ARBA00022737"/>
    </source>
</evidence>
<reference evidence="5" key="1">
    <citation type="submission" date="2019-11" db="UniProtKB">
        <authorList>
            <consortium name="WormBaseParasite"/>
        </authorList>
    </citation>
    <scope>IDENTIFICATION</scope>
</reference>
<dbReference type="Pfam" id="PF13499">
    <property type="entry name" value="EF-hand_7"/>
    <property type="match status" value="2"/>
</dbReference>
<dbReference type="Gene3D" id="1.10.238.10">
    <property type="entry name" value="EF-hand"/>
    <property type="match status" value="2"/>
</dbReference>
<dbReference type="SUPFAM" id="SSF47473">
    <property type="entry name" value="EF-hand"/>
    <property type="match status" value="1"/>
</dbReference>
<evidence type="ECO:0000256" key="1">
    <source>
        <dbReference type="ARBA" id="ARBA00022723"/>
    </source>
</evidence>
<feature type="domain" description="EF-hand" evidence="4">
    <location>
        <begin position="114"/>
        <end position="149"/>
    </location>
</feature>
<feature type="domain" description="EF-hand" evidence="4">
    <location>
        <begin position="41"/>
        <end position="76"/>
    </location>
</feature>
<evidence type="ECO:0000313" key="5">
    <source>
        <dbReference type="WBParaSite" id="MCU_009085-RA"/>
    </source>
</evidence>
<dbReference type="PROSITE" id="PS00018">
    <property type="entry name" value="EF_HAND_1"/>
    <property type="match status" value="3"/>
</dbReference>
<proteinExistence type="predicted"/>
<dbReference type="InterPro" id="IPR011992">
    <property type="entry name" value="EF-hand-dom_pair"/>
</dbReference>
<keyword evidence="1" id="KW-0479">Metal-binding</keyword>
<dbReference type="InterPro" id="IPR039647">
    <property type="entry name" value="EF_hand_pair_protein_CML-like"/>
</dbReference>
<dbReference type="AlphaFoldDB" id="A0A5K3FK83"/>
<keyword evidence="2" id="KW-0677">Repeat</keyword>
<organism evidence="5">
    <name type="scientific">Mesocestoides corti</name>
    <name type="common">Flatworm</name>
    <dbReference type="NCBI Taxonomy" id="53468"/>
    <lineage>
        <taxon>Eukaryota</taxon>
        <taxon>Metazoa</taxon>
        <taxon>Spiralia</taxon>
        <taxon>Lophotrochozoa</taxon>
        <taxon>Platyhelminthes</taxon>
        <taxon>Cestoda</taxon>
        <taxon>Eucestoda</taxon>
        <taxon>Cyclophyllidea</taxon>
        <taxon>Mesocestoididae</taxon>
        <taxon>Mesocestoides</taxon>
    </lineage>
</organism>
<dbReference type="SMART" id="SM00054">
    <property type="entry name" value="EFh"/>
    <property type="match status" value="4"/>
</dbReference>
<dbReference type="PROSITE" id="PS50222">
    <property type="entry name" value="EF_HAND_2"/>
    <property type="match status" value="3"/>
</dbReference>
<dbReference type="PANTHER" id="PTHR10891">
    <property type="entry name" value="EF-HAND CALCIUM-BINDING DOMAIN CONTAINING PROTEIN"/>
    <property type="match status" value="1"/>
</dbReference>